<keyword evidence="1" id="KW-0812">Transmembrane</keyword>
<feature type="transmembrane region" description="Helical" evidence="1">
    <location>
        <begin position="527"/>
        <end position="548"/>
    </location>
</feature>
<keyword evidence="1" id="KW-0472">Membrane</keyword>
<evidence type="ECO:0008006" key="5">
    <source>
        <dbReference type="Google" id="ProtNLM"/>
    </source>
</evidence>
<dbReference type="STRING" id="3218.A0A2K1JY65"/>
<evidence type="ECO:0000313" key="4">
    <source>
        <dbReference type="Proteomes" id="UP000006727"/>
    </source>
</evidence>
<dbReference type="Proteomes" id="UP000006727">
    <property type="component" value="Chromosome 10"/>
</dbReference>
<feature type="transmembrane region" description="Helical" evidence="1">
    <location>
        <begin position="148"/>
        <end position="170"/>
    </location>
</feature>
<feature type="transmembrane region" description="Helical" evidence="1">
    <location>
        <begin position="326"/>
        <end position="349"/>
    </location>
</feature>
<organism evidence="2">
    <name type="scientific">Physcomitrium patens</name>
    <name type="common">Spreading-leaved earth moss</name>
    <name type="synonym">Physcomitrella patens</name>
    <dbReference type="NCBI Taxonomy" id="3218"/>
    <lineage>
        <taxon>Eukaryota</taxon>
        <taxon>Viridiplantae</taxon>
        <taxon>Streptophyta</taxon>
        <taxon>Embryophyta</taxon>
        <taxon>Bryophyta</taxon>
        <taxon>Bryophytina</taxon>
        <taxon>Bryopsida</taxon>
        <taxon>Funariidae</taxon>
        <taxon>Funariales</taxon>
        <taxon>Funariaceae</taxon>
        <taxon>Physcomitrium</taxon>
    </lineage>
</organism>
<dbReference type="Gramene" id="Pp3c10_8020V3.2">
    <property type="protein sequence ID" value="Pp3c10_8020V3.2"/>
    <property type="gene ID" value="Pp3c10_8020"/>
</dbReference>
<reference evidence="3" key="3">
    <citation type="submission" date="2020-12" db="UniProtKB">
        <authorList>
            <consortium name="EnsemblPlants"/>
        </authorList>
    </citation>
    <scope>IDENTIFICATION</scope>
</reference>
<dbReference type="OrthoDB" id="1922814at2759"/>
<accession>A0A2K1JY65</accession>
<dbReference type="InterPro" id="IPR040283">
    <property type="entry name" value="DDB_G0292058-like"/>
</dbReference>
<gene>
    <name evidence="3" type="primary">LOC112287988</name>
    <name evidence="2" type="ORF">PHYPA_013587</name>
</gene>
<feature type="transmembrane region" description="Helical" evidence="1">
    <location>
        <begin position="293"/>
        <end position="314"/>
    </location>
</feature>
<dbReference type="PANTHER" id="PTHR31414:SF18">
    <property type="entry name" value="TRANSMEMBRANE PROTEIN-RELATED"/>
    <property type="match status" value="1"/>
</dbReference>
<reference evidence="2 4" key="1">
    <citation type="journal article" date="2008" name="Science">
        <title>The Physcomitrella genome reveals evolutionary insights into the conquest of land by plants.</title>
        <authorList>
            <person name="Rensing S."/>
            <person name="Lang D."/>
            <person name="Zimmer A."/>
            <person name="Terry A."/>
            <person name="Salamov A."/>
            <person name="Shapiro H."/>
            <person name="Nishiyama T."/>
            <person name="Perroud P.-F."/>
            <person name="Lindquist E."/>
            <person name="Kamisugi Y."/>
            <person name="Tanahashi T."/>
            <person name="Sakakibara K."/>
            <person name="Fujita T."/>
            <person name="Oishi K."/>
            <person name="Shin-I T."/>
            <person name="Kuroki Y."/>
            <person name="Toyoda A."/>
            <person name="Suzuki Y."/>
            <person name="Hashimoto A."/>
            <person name="Yamaguchi K."/>
            <person name="Sugano A."/>
            <person name="Kohara Y."/>
            <person name="Fujiyama A."/>
            <person name="Anterola A."/>
            <person name="Aoki S."/>
            <person name="Ashton N."/>
            <person name="Barbazuk W.B."/>
            <person name="Barker E."/>
            <person name="Bennetzen J."/>
            <person name="Bezanilla M."/>
            <person name="Blankenship R."/>
            <person name="Cho S.H."/>
            <person name="Dutcher S."/>
            <person name="Estelle M."/>
            <person name="Fawcett J.A."/>
            <person name="Gundlach H."/>
            <person name="Hanada K."/>
            <person name="Heyl A."/>
            <person name="Hicks K.A."/>
            <person name="Hugh J."/>
            <person name="Lohr M."/>
            <person name="Mayer K."/>
            <person name="Melkozernov A."/>
            <person name="Murata T."/>
            <person name="Nelson D."/>
            <person name="Pils B."/>
            <person name="Prigge M."/>
            <person name="Reiss B."/>
            <person name="Renner T."/>
            <person name="Rombauts S."/>
            <person name="Rushton P."/>
            <person name="Sanderfoot A."/>
            <person name="Schween G."/>
            <person name="Shiu S.-H."/>
            <person name="Stueber K."/>
            <person name="Theodoulou F.L."/>
            <person name="Tu H."/>
            <person name="Van de Peer Y."/>
            <person name="Verrier P.J."/>
            <person name="Waters E."/>
            <person name="Wood A."/>
            <person name="Yang L."/>
            <person name="Cove D."/>
            <person name="Cuming A."/>
            <person name="Hasebe M."/>
            <person name="Lucas S."/>
            <person name="Mishler D.B."/>
            <person name="Reski R."/>
            <person name="Grigoriev I."/>
            <person name="Quatrano R.S."/>
            <person name="Boore J.L."/>
        </authorList>
    </citation>
    <scope>NUCLEOTIDE SEQUENCE [LARGE SCALE GENOMIC DNA]</scope>
    <source>
        <strain evidence="3 4">cv. Gransden 2004</strain>
    </source>
</reference>
<dbReference type="RefSeq" id="XP_073393147.1">
    <property type="nucleotide sequence ID" value="XM_073537046.1"/>
</dbReference>
<dbReference type="EnsemblPlants" id="Pp3c10_8020V3.2">
    <property type="protein sequence ID" value="Pp3c10_8020V3.2"/>
    <property type="gene ID" value="Pp3c10_8020"/>
</dbReference>
<dbReference type="PANTHER" id="PTHR31414">
    <property type="entry name" value="TRANSMEMBRANE PROTEIN DDB_G0292058"/>
    <property type="match status" value="1"/>
</dbReference>
<evidence type="ECO:0000313" key="2">
    <source>
        <dbReference type="EMBL" id="PNR46468.1"/>
    </source>
</evidence>
<feature type="transmembrane region" description="Helical" evidence="1">
    <location>
        <begin position="191"/>
        <end position="214"/>
    </location>
</feature>
<protein>
    <recommendedName>
        <fullName evidence="5">Protein tweety homolog</fullName>
    </recommendedName>
</protein>
<dbReference type="EnsemblPlants" id="Pp3c10_8020V3.1">
    <property type="protein sequence ID" value="Pp3c10_8020V3.1"/>
    <property type="gene ID" value="Pp3c10_8020"/>
</dbReference>
<proteinExistence type="predicted"/>
<keyword evidence="4" id="KW-1185">Reference proteome</keyword>
<evidence type="ECO:0000256" key="1">
    <source>
        <dbReference type="SAM" id="Phobius"/>
    </source>
</evidence>
<reference evidence="2 4" key="2">
    <citation type="journal article" date="2018" name="Plant J.">
        <title>The Physcomitrella patens chromosome-scale assembly reveals moss genome structure and evolution.</title>
        <authorList>
            <person name="Lang D."/>
            <person name="Ullrich K.K."/>
            <person name="Murat F."/>
            <person name="Fuchs J."/>
            <person name="Jenkins J."/>
            <person name="Haas F.B."/>
            <person name="Piednoel M."/>
            <person name="Gundlach H."/>
            <person name="Van Bel M."/>
            <person name="Meyberg R."/>
            <person name="Vives C."/>
            <person name="Morata J."/>
            <person name="Symeonidi A."/>
            <person name="Hiss M."/>
            <person name="Muchero W."/>
            <person name="Kamisugi Y."/>
            <person name="Saleh O."/>
            <person name="Blanc G."/>
            <person name="Decker E.L."/>
            <person name="van Gessel N."/>
            <person name="Grimwood J."/>
            <person name="Hayes R.D."/>
            <person name="Graham S.W."/>
            <person name="Gunter L.E."/>
            <person name="McDaniel S.F."/>
            <person name="Hoernstein S.N.W."/>
            <person name="Larsson A."/>
            <person name="Li F.W."/>
            <person name="Perroud P.F."/>
            <person name="Phillips J."/>
            <person name="Ranjan P."/>
            <person name="Rokshar D.S."/>
            <person name="Rothfels C.J."/>
            <person name="Schneider L."/>
            <person name="Shu S."/>
            <person name="Stevenson D.W."/>
            <person name="Thummler F."/>
            <person name="Tillich M."/>
            <person name="Villarreal Aguilar J.C."/>
            <person name="Widiez T."/>
            <person name="Wong G.K."/>
            <person name="Wymore A."/>
            <person name="Zhang Y."/>
            <person name="Zimmer A.D."/>
            <person name="Quatrano R.S."/>
            <person name="Mayer K.F.X."/>
            <person name="Goodstein D."/>
            <person name="Casacuberta J.M."/>
            <person name="Vandepoele K."/>
            <person name="Reski R."/>
            <person name="Cuming A.C."/>
            <person name="Tuskan G.A."/>
            <person name="Maumus F."/>
            <person name="Salse J."/>
            <person name="Schmutz J."/>
            <person name="Rensing S.A."/>
        </authorList>
    </citation>
    <scope>NUCLEOTIDE SEQUENCE [LARGE SCALE GENOMIC DNA]</scope>
    <source>
        <strain evidence="3 4">cv. Gransden 2004</strain>
    </source>
</reference>
<name>A0A2K1JY65_PHYPA</name>
<dbReference type="PaxDb" id="3218-PP1S58_98V6.1"/>
<dbReference type="EMBL" id="ABEU02000010">
    <property type="protein sequence ID" value="PNR46468.1"/>
    <property type="molecule type" value="Genomic_DNA"/>
</dbReference>
<dbReference type="GeneID" id="112287988"/>
<dbReference type="Gramene" id="Pp3c10_8020V3.1">
    <property type="protein sequence ID" value="Pp3c10_8020V3.1"/>
    <property type="gene ID" value="Pp3c10_8020"/>
</dbReference>
<feature type="transmembrane region" description="Helical" evidence="1">
    <location>
        <begin position="39"/>
        <end position="56"/>
    </location>
</feature>
<sequence>MMSNLGFGIPGSVQQLKYAVVIGGSLPQTYRIRSSVRSSVSFAGILFVYLVCLAFQPQPVQSYSEYTRVRRLGGSYLKLFPIASGDSGSEWKFVRGRSLLATNTSTEKFRPLAPRDDRLNPFDSFNHYRAGYDIKSKNYWGSVVFTGIYGYAIAAAWLVLGLVVLLVLCCRCLCRRSSKASKRPRTIAYHCVPWTIIFLLSAATVGSSVVLFIACKNFTSQAYNVEDVIVDAAQNATNAVYTVSDTLNEVKGNVLPYNRQLYRTLNSTESQLVSIADLVNEKVFVNKKTYQKVFKIVEIVLLVVTSLSLLLIILGLVSTFLRWRRFFYFIIVVTWMFTALTWVMFGFFLTVHNIADDTCLAFKQYLENPQNTTLDDLLPCSDLASSDTQYTEIREALKNVISDATDQFLFYANGSTDLTGVCDPIGPPPEYKYTGICANDTLPISELSNLVKPFVCNGTRKECLKIYPFYANQTTYNGIAAMTKASQSILDAFPLMEGLTNCSLLLNPIKTMVNVRCGPAKVAINRIWDAFAVLSSILVLLIIFWCLVNRRYNEQRQLTSIVPHQSPPRPPYKLRH</sequence>
<dbReference type="AlphaFoldDB" id="A0A2K1JY65"/>
<keyword evidence="1" id="KW-1133">Transmembrane helix</keyword>
<evidence type="ECO:0000313" key="3">
    <source>
        <dbReference type="EnsemblPlants" id="Pp3c10_8020V3.1"/>
    </source>
</evidence>